<dbReference type="RefSeq" id="WP_228849955.1">
    <property type="nucleotide sequence ID" value="NZ_JADCKQ010000016.1"/>
</dbReference>
<dbReference type="Gene3D" id="3.20.20.150">
    <property type="entry name" value="Divalent-metal-dependent TIM barrel enzymes"/>
    <property type="match status" value="1"/>
</dbReference>
<feature type="active site" description="Proton donor/acceptor" evidence="2">
    <location>
        <position position="134"/>
    </location>
</feature>
<dbReference type="PANTHER" id="PTHR43489:SF6">
    <property type="entry name" value="HYDROXYPYRUVATE ISOMERASE-RELATED"/>
    <property type="match status" value="1"/>
</dbReference>
<organism evidence="4 5">
    <name type="scientific">Halocynthiibacter styelae</name>
    <dbReference type="NCBI Taxonomy" id="2761955"/>
    <lineage>
        <taxon>Bacteria</taxon>
        <taxon>Pseudomonadati</taxon>
        <taxon>Pseudomonadota</taxon>
        <taxon>Alphaproteobacteria</taxon>
        <taxon>Rhodobacterales</taxon>
        <taxon>Paracoccaceae</taxon>
        <taxon>Halocynthiibacter</taxon>
    </lineage>
</organism>
<dbReference type="PIRSF" id="PIRSF006241">
    <property type="entry name" value="HyI"/>
    <property type="match status" value="1"/>
</dbReference>
<comment type="caution">
    <text evidence="4">The sequence shown here is derived from an EMBL/GenBank/DDBJ whole genome shotgun (WGS) entry which is preliminary data.</text>
</comment>
<dbReference type="PANTHER" id="PTHR43489">
    <property type="entry name" value="ISOMERASE"/>
    <property type="match status" value="1"/>
</dbReference>
<dbReference type="InterPro" id="IPR036237">
    <property type="entry name" value="Xyl_isomerase-like_sf"/>
</dbReference>
<evidence type="ECO:0000313" key="4">
    <source>
        <dbReference type="EMBL" id="MBI1495245.1"/>
    </source>
</evidence>
<dbReference type="InterPro" id="IPR050417">
    <property type="entry name" value="Sugar_Epim/Isomerase"/>
</dbReference>
<proteinExistence type="predicted"/>
<reference evidence="4" key="1">
    <citation type="submission" date="2020-10" db="EMBL/GenBank/DDBJ databases">
        <title>Paenihalocynthiibacter styelae gen. nov., sp. nov., isolated from stalked sea squirt Styela clava.</title>
        <authorList>
            <person name="Kim Y.-O."/>
            <person name="Yoon J.-H."/>
        </authorList>
    </citation>
    <scope>NUCLEOTIDE SEQUENCE</scope>
    <source>
        <strain evidence="4">MYP1-1</strain>
    </source>
</reference>
<keyword evidence="1" id="KW-0413">Isomerase</keyword>
<dbReference type="SUPFAM" id="SSF51658">
    <property type="entry name" value="Xylose isomerase-like"/>
    <property type="match status" value="1"/>
</dbReference>
<protein>
    <submittedName>
        <fullName evidence="4">TIM barrel protein</fullName>
    </submittedName>
</protein>
<name>A0A8J7LLD3_9RHOB</name>
<dbReference type="Pfam" id="PF01261">
    <property type="entry name" value="AP_endonuc_2"/>
    <property type="match status" value="1"/>
</dbReference>
<dbReference type="GO" id="GO:0008903">
    <property type="term" value="F:hydroxypyruvate isomerase activity"/>
    <property type="evidence" value="ECO:0007669"/>
    <property type="project" value="TreeGrafter"/>
</dbReference>
<evidence type="ECO:0000259" key="3">
    <source>
        <dbReference type="Pfam" id="PF01261"/>
    </source>
</evidence>
<evidence type="ECO:0000313" key="5">
    <source>
        <dbReference type="Proteomes" id="UP000640583"/>
    </source>
</evidence>
<feature type="domain" description="Xylose isomerase-like TIM barrel" evidence="3">
    <location>
        <begin position="21"/>
        <end position="244"/>
    </location>
</feature>
<dbReference type="GO" id="GO:0046487">
    <property type="term" value="P:glyoxylate metabolic process"/>
    <property type="evidence" value="ECO:0007669"/>
    <property type="project" value="TreeGrafter"/>
</dbReference>
<dbReference type="AlphaFoldDB" id="A0A8J7LLD3"/>
<keyword evidence="5" id="KW-1185">Reference proteome</keyword>
<dbReference type="InterPro" id="IPR013022">
    <property type="entry name" value="Xyl_isomerase-like_TIM-brl"/>
</dbReference>
<sequence length="244" mass="26590">MARFCANLTMLLQELPLKDRFQAAADGGFQAVELLWPNEAEESPEELARLAEAADVEFALIDTPRGEAWGIGAQDGQQMAFFSQIVKTIDIADILGVHHIHVMAGIAGAGASDVLAKNVIQACDLEPEQSFIIEPISAQAVPGYGLNSFEQAAQVLEKVNRPNAGLMLDTFHAMNMGHDPLKLFRKYQPLVQHIQVSSHPDRHEPAAGYDFPAFFRALDKAGYDGLISGEYNPAGATKDGLDWF</sequence>
<dbReference type="EMBL" id="JADCKQ010000016">
    <property type="protein sequence ID" value="MBI1495245.1"/>
    <property type="molecule type" value="Genomic_DNA"/>
</dbReference>
<accession>A0A8J7LLD3</accession>
<gene>
    <name evidence="4" type="ORF">H1D41_16505</name>
</gene>
<dbReference type="InterPro" id="IPR026040">
    <property type="entry name" value="HyI-like"/>
</dbReference>
<evidence type="ECO:0000256" key="2">
    <source>
        <dbReference type="PIRSR" id="PIRSR006241-50"/>
    </source>
</evidence>
<feature type="active site" description="Proton donor/acceptor" evidence="2">
    <location>
        <position position="230"/>
    </location>
</feature>
<evidence type="ECO:0000256" key="1">
    <source>
        <dbReference type="ARBA" id="ARBA00023235"/>
    </source>
</evidence>
<dbReference type="Proteomes" id="UP000640583">
    <property type="component" value="Unassembled WGS sequence"/>
</dbReference>